<dbReference type="PANTHER" id="PTHR21077:SF5">
    <property type="entry name" value="CROSSOVER JUNCTION ENDONUCLEASE MMS4"/>
    <property type="match status" value="1"/>
</dbReference>
<feature type="region of interest" description="Disordered" evidence="13">
    <location>
        <begin position="32"/>
        <end position="59"/>
    </location>
</feature>
<dbReference type="GO" id="GO:0031297">
    <property type="term" value="P:replication fork processing"/>
    <property type="evidence" value="ECO:0007669"/>
    <property type="project" value="TreeGrafter"/>
</dbReference>
<dbReference type="AlphaFoldDB" id="A0A0C9TD02"/>
<organism evidence="14 15">
    <name type="scientific">Sphaerobolus stellatus (strain SS14)</name>
    <dbReference type="NCBI Taxonomy" id="990650"/>
    <lineage>
        <taxon>Eukaryota</taxon>
        <taxon>Fungi</taxon>
        <taxon>Dikarya</taxon>
        <taxon>Basidiomycota</taxon>
        <taxon>Agaricomycotina</taxon>
        <taxon>Agaricomycetes</taxon>
        <taxon>Phallomycetidae</taxon>
        <taxon>Geastrales</taxon>
        <taxon>Sphaerobolaceae</taxon>
        <taxon>Sphaerobolus</taxon>
    </lineage>
</organism>
<evidence type="ECO:0000256" key="5">
    <source>
        <dbReference type="ARBA" id="ARBA00022759"/>
    </source>
</evidence>
<sequence>MSKDDEVIVISDDSDVERTRRYMKANYAVDSDSDVQVLSDSGPPASSSLPPSSQVYDIDDVLDDDSDHEFLGAMAILSQASSKSKGSSRSAFRSSQGSSSSTSLKRKSSYSSHDSESDEGQTIQVKRPVAKRQKKTEAAKEAEKLRKAEERERKKAETAARKAAEKEAKKTDKVANRLVAKKDETLCEMIVEFSSNLRDTQIPSIVEAQADKYDGKVQEISDPFVIHPLTKVRTNLNSLGLKLVRWKRHVSKHFDEERRIWIPLPLEEQYDRTESTYIIIMSGQDIRASLDRRRITPAPSATEQVMKLRNALGAKHHIHLMTYGWFGEVSGELRDRFESELVALQVKQDLFLEETRDEADAAHWIYQMSCDLGNKPNKLIGRSHLPFLAAGSDSIKSGKSHTDTLTKMFAQLPRITEEAGKAIVKDWGTLNNIMEGYEKEELNRTGKGPLMLQEAVVSAHG</sequence>
<evidence type="ECO:0000256" key="10">
    <source>
        <dbReference type="ARBA" id="ARBA00023204"/>
    </source>
</evidence>
<name>A0A0C9TD02_SPHS4</name>
<comment type="subcellular location">
    <subcellularLocation>
        <location evidence="2">Nucleus</location>
    </subcellularLocation>
</comment>
<feature type="region of interest" description="Disordered" evidence="13">
    <location>
        <begin position="78"/>
        <end position="172"/>
    </location>
</feature>
<evidence type="ECO:0000256" key="12">
    <source>
        <dbReference type="ARBA" id="ARBA00023254"/>
    </source>
</evidence>
<keyword evidence="10" id="KW-0234">DNA repair</keyword>
<keyword evidence="4" id="KW-0479">Metal-binding</keyword>
<evidence type="ECO:0000256" key="9">
    <source>
        <dbReference type="ARBA" id="ARBA00023172"/>
    </source>
</evidence>
<dbReference type="InterPro" id="IPR033310">
    <property type="entry name" value="Mms4/EME1/EME2"/>
</dbReference>
<evidence type="ECO:0000256" key="1">
    <source>
        <dbReference type="ARBA" id="ARBA00001946"/>
    </source>
</evidence>
<dbReference type="PANTHER" id="PTHR21077">
    <property type="entry name" value="EME1 PROTEIN"/>
    <property type="match status" value="1"/>
</dbReference>
<evidence type="ECO:0000256" key="8">
    <source>
        <dbReference type="ARBA" id="ARBA00022842"/>
    </source>
</evidence>
<keyword evidence="5" id="KW-0255">Endonuclease</keyword>
<dbReference type="HOGENOM" id="CLU_529134_0_0_1"/>
<keyword evidence="3" id="KW-0540">Nuclease</keyword>
<keyword evidence="12" id="KW-0469">Meiosis</keyword>
<dbReference type="Gene3D" id="1.10.150.670">
    <property type="entry name" value="Crossover junction endonuclease EME1, DNA-binding domain"/>
    <property type="match status" value="1"/>
</dbReference>
<evidence type="ECO:0000256" key="3">
    <source>
        <dbReference type="ARBA" id="ARBA00022722"/>
    </source>
</evidence>
<keyword evidence="7" id="KW-0378">Hydrolase</keyword>
<dbReference type="Gene3D" id="3.40.50.10130">
    <property type="match status" value="1"/>
</dbReference>
<evidence type="ECO:0000256" key="2">
    <source>
        <dbReference type="ARBA" id="ARBA00004123"/>
    </source>
</evidence>
<protein>
    <submittedName>
        <fullName evidence="14">Unplaced genomic scaffold SPHSTscaffold_272, whole genome shotgun sequence</fullName>
    </submittedName>
</protein>
<keyword evidence="6" id="KW-0227">DNA damage</keyword>
<dbReference type="GO" id="GO:0048476">
    <property type="term" value="C:Holliday junction resolvase complex"/>
    <property type="evidence" value="ECO:0007669"/>
    <property type="project" value="InterPro"/>
</dbReference>
<gene>
    <name evidence="14" type="ORF">M422DRAFT_55206</name>
</gene>
<dbReference type="EMBL" id="KN837347">
    <property type="protein sequence ID" value="KIJ27068.1"/>
    <property type="molecule type" value="Genomic_DNA"/>
</dbReference>
<dbReference type="GO" id="GO:0006302">
    <property type="term" value="P:double-strand break repair"/>
    <property type="evidence" value="ECO:0007669"/>
    <property type="project" value="TreeGrafter"/>
</dbReference>
<keyword evidence="15" id="KW-1185">Reference proteome</keyword>
<keyword evidence="11" id="KW-0539">Nucleus</keyword>
<feature type="compositionally biased region" description="Basic and acidic residues" evidence="13">
    <location>
        <begin position="135"/>
        <end position="172"/>
    </location>
</feature>
<feature type="compositionally biased region" description="Low complexity" evidence="13">
    <location>
        <begin position="34"/>
        <end position="53"/>
    </location>
</feature>
<evidence type="ECO:0000256" key="4">
    <source>
        <dbReference type="ARBA" id="ARBA00022723"/>
    </source>
</evidence>
<dbReference type="GO" id="GO:0005634">
    <property type="term" value="C:nucleus"/>
    <property type="evidence" value="ECO:0007669"/>
    <property type="project" value="UniProtKB-SubCell"/>
</dbReference>
<proteinExistence type="predicted"/>
<comment type="cofactor">
    <cofactor evidence="1">
        <name>Mg(2+)</name>
        <dbReference type="ChEBI" id="CHEBI:18420"/>
    </cofactor>
</comment>
<evidence type="ECO:0000256" key="7">
    <source>
        <dbReference type="ARBA" id="ARBA00022801"/>
    </source>
</evidence>
<keyword evidence="9" id="KW-0233">DNA recombination</keyword>
<evidence type="ECO:0000256" key="11">
    <source>
        <dbReference type="ARBA" id="ARBA00023242"/>
    </source>
</evidence>
<dbReference type="GO" id="GO:0000712">
    <property type="term" value="P:resolution of meiotic recombination intermediates"/>
    <property type="evidence" value="ECO:0007669"/>
    <property type="project" value="TreeGrafter"/>
</dbReference>
<evidence type="ECO:0000256" key="6">
    <source>
        <dbReference type="ARBA" id="ARBA00022763"/>
    </source>
</evidence>
<feature type="compositionally biased region" description="Low complexity" evidence="13">
    <location>
        <begin position="81"/>
        <end position="103"/>
    </location>
</feature>
<reference evidence="14 15" key="1">
    <citation type="submission" date="2014-06" db="EMBL/GenBank/DDBJ databases">
        <title>Evolutionary Origins and Diversification of the Mycorrhizal Mutualists.</title>
        <authorList>
            <consortium name="DOE Joint Genome Institute"/>
            <consortium name="Mycorrhizal Genomics Consortium"/>
            <person name="Kohler A."/>
            <person name="Kuo A."/>
            <person name="Nagy L.G."/>
            <person name="Floudas D."/>
            <person name="Copeland A."/>
            <person name="Barry K.W."/>
            <person name="Cichocki N."/>
            <person name="Veneault-Fourrey C."/>
            <person name="LaButti K."/>
            <person name="Lindquist E.A."/>
            <person name="Lipzen A."/>
            <person name="Lundell T."/>
            <person name="Morin E."/>
            <person name="Murat C."/>
            <person name="Riley R."/>
            <person name="Ohm R."/>
            <person name="Sun H."/>
            <person name="Tunlid A."/>
            <person name="Henrissat B."/>
            <person name="Grigoriev I.V."/>
            <person name="Hibbett D.S."/>
            <person name="Martin F."/>
        </authorList>
    </citation>
    <scope>NUCLEOTIDE SEQUENCE [LARGE SCALE GENOMIC DNA]</scope>
    <source>
        <strain evidence="14 15">SS14</strain>
    </source>
</reference>
<dbReference type="GO" id="GO:0046872">
    <property type="term" value="F:metal ion binding"/>
    <property type="evidence" value="ECO:0007669"/>
    <property type="project" value="UniProtKB-KW"/>
</dbReference>
<dbReference type="GO" id="GO:0031573">
    <property type="term" value="P:mitotic intra-S DNA damage checkpoint signaling"/>
    <property type="evidence" value="ECO:0007669"/>
    <property type="project" value="TreeGrafter"/>
</dbReference>
<accession>A0A0C9TD02</accession>
<dbReference type="Proteomes" id="UP000054279">
    <property type="component" value="Unassembled WGS sequence"/>
</dbReference>
<evidence type="ECO:0000313" key="14">
    <source>
        <dbReference type="EMBL" id="KIJ27068.1"/>
    </source>
</evidence>
<dbReference type="GO" id="GO:0008821">
    <property type="term" value="F:crossover junction DNA endonuclease activity"/>
    <property type="evidence" value="ECO:0007669"/>
    <property type="project" value="TreeGrafter"/>
</dbReference>
<evidence type="ECO:0000313" key="15">
    <source>
        <dbReference type="Proteomes" id="UP000054279"/>
    </source>
</evidence>
<evidence type="ECO:0000256" key="13">
    <source>
        <dbReference type="SAM" id="MobiDB-lite"/>
    </source>
</evidence>
<dbReference type="InterPro" id="IPR042530">
    <property type="entry name" value="EME1/EME2_C"/>
</dbReference>
<dbReference type="OrthoDB" id="343092at2759"/>
<keyword evidence="8" id="KW-0460">Magnesium</keyword>